<dbReference type="EMBL" id="JBBPBM010000043">
    <property type="protein sequence ID" value="KAK8523491.1"/>
    <property type="molecule type" value="Genomic_DNA"/>
</dbReference>
<gene>
    <name evidence="2" type="ORF">V6N12_048011</name>
</gene>
<name>A0ABR2CUM9_9ROSI</name>
<feature type="region of interest" description="Disordered" evidence="1">
    <location>
        <begin position="57"/>
        <end position="92"/>
    </location>
</feature>
<evidence type="ECO:0000313" key="3">
    <source>
        <dbReference type="Proteomes" id="UP001472677"/>
    </source>
</evidence>
<keyword evidence="3" id="KW-1185">Reference proteome</keyword>
<comment type="caution">
    <text evidence="2">The sequence shown here is derived from an EMBL/GenBank/DDBJ whole genome shotgun (WGS) entry which is preliminary data.</text>
</comment>
<evidence type="ECO:0000256" key="1">
    <source>
        <dbReference type="SAM" id="MobiDB-lite"/>
    </source>
</evidence>
<feature type="compositionally biased region" description="Basic and acidic residues" evidence="1">
    <location>
        <begin position="79"/>
        <end position="92"/>
    </location>
</feature>
<proteinExistence type="predicted"/>
<dbReference type="Proteomes" id="UP001472677">
    <property type="component" value="Unassembled WGS sequence"/>
</dbReference>
<protein>
    <submittedName>
        <fullName evidence="2">Uncharacterized protein</fullName>
    </submittedName>
</protein>
<sequence>MRGQTSGGGGNDVILGVLDVEDQPGFVVRTSGVEVREGSADAAHPYLPNHGIHVKNHAHIDRDGGGGGGVWRLSHHHSDRQPNIDEETKSDE</sequence>
<accession>A0ABR2CUM9</accession>
<evidence type="ECO:0000313" key="2">
    <source>
        <dbReference type="EMBL" id="KAK8523491.1"/>
    </source>
</evidence>
<organism evidence="2 3">
    <name type="scientific">Hibiscus sabdariffa</name>
    <name type="common">roselle</name>
    <dbReference type="NCBI Taxonomy" id="183260"/>
    <lineage>
        <taxon>Eukaryota</taxon>
        <taxon>Viridiplantae</taxon>
        <taxon>Streptophyta</taxon>
        <taxon>Embryophyta</taxon>
        <taxon>Tracheophyta</taxon>
        <taxon>Spermatophyta</taxon>
        <taxon>Magnoliopsida</taxon>
        <taxon>eudicotyledons</taxon>
        <taxon>Gunneridae</taxon>
        <taxon>Pentapetalae</taxon>
        <taxon>rosids</taxon>
        <taxon>malvids</taxon>
        <taxon>Malvales</taxon>
        <taxon>Malvaceae</taxon>
        <taxon>Malvoideae</taxon>
        <taxon>Hibiscus</taxon>
    </lineage>
</organism>
<reference evidence="2 3" key="1">
    <citation type="journal article" date="2024" name="G3 (Bethesda)">
        <title>Genome assembly of Hibiscus sabdariffa L. provides insights into metabolisms of medicinal natural products.</title>
        <authorList>
            <person name="Kim T."/>
        </authorList>
    </citation>
    <scope>NUCLEOTIDE SEQUENCE [LARGE SCALE GENOMIC DNA]</scope>
    <source>
        <strain evidence="2">TK-2024</strain>
        <tissue evidence="2">Old leaves</tissue>
    </source>
</reference>